<reference evidence="2" key="1">
    <citation type="submission" date="2020-10" db="EMBL/GenBank/DDBJ databases">
        <authorList>
            <person name="Gilroy R."/>
        </authorList>
    </citation>
    <scope>NUCLEOTIDE SEQUENCE</scope>
    <source>
        <strain evidence="2">10192</strain>
    </source>
</reference>
<feature type="chain" id="PRO_5039347807" evidence="1">
    <location>
        <begin position="19"/>
        <end position="273"/>
    </location>
</feature>
<comment type="caution">
    <text evidence="2">The sequence shown here is derived from an EMBL/GenBank/DDBJ whole genome shotgun (WGS) entry which is preliminary data.</text>
</comment>
<name>A0A9D9GX77_9BACT</name>
<keyword evidence="1" id="KW-0732">Signal</keyword>
<organism evidence="2 3">
    <name type="scientific">Candidatus Scatousia excrementipullorum</name>
    <dbReference type="NCBI Taxonomy" id="2840936"/>
    <lineage>
        <taxon>Bacteria</taxon>
        <taxon>Candidatus Scatousia</taxon>
    </lineage>
</organism>
<dbReference type="EMBL" id="JADIND010000075">
    <property type="protein sequence ID" value="MBO8430415.1"/>
    <property type="molecule type" value="Genomic_DNA"/>
</dbReference>
<dbReference type="AlphaFoldDB" id="A0A9D9GX77"/>
<evidence type="ECO:0000313" key="2">
    <source>
        <dbReference type="EMBL" id="MBO8430415.1"/>
    </source>
</evidence>
<gene>
    <name evidence="2" type="ORF">IAC76_03435</name>
</gene>
<sequence>MRWLLILCIMFCGMSVFAESQEVSLEGVTPEKIEIPKTDVEMKSSLVLSDEQVMRELVRMQKEKDLEDIENLWKGTVDNNQVIGFALKKLASPESQRRIHASLMSKTLSALVAGASFAPSLIGADYLVQTSAFAAGRLAQNLINKKNIPTEIPLTDTELIELAGLIESLQDKIINAYYNYKGALVQLKETRTKLLLYNKNYSNAIMNDDLLEITISSSLYDNMAMEEFYYVQLAKKYHLELQRLAGKKVVDGLNMYQYNYNTTLLKGKEAAQQ</sequence>
<proteinExistence type="predicted"/>
<reference evidence="2" key="2">
    <citation type="journal article" date="2021" name="PeerJ">
        <title>Extensive microbial diversity within the chicken gut microbiome revealed by metagenomics and culture.</title>
        <authorList>
            <person name="Gilroy R."/>
            <person name="Ravi A."/>
            <person name="Getino M."/>
            <person name="Pursley I."/>
            <person name="Horton D.L."/>
            <person name="Alikhan N.F."/>
            <person name="Baker D."/>
            <person name="Gharbi K."/>
            <person name="Hall N."/>
            <person name="Watson M."/>
            <person name="Adriaenssens E.M."/>
            <person name="Foster-Nyarko E."/>
            <person name="Jarju S."/>
            <person name="Secka A."/>
            <person name="Antonio M."/>
            <person name="Oren A."/>
            <person name="Chaudhuri R.R."/>
            <person name="La Ragione R."/>
            <person name="Hildebrand F."/>
            <person name="Pallen M.J."/>
        </authorList>
    </citation>
    <scope>NUCLEOTIDE SEQUENCE</scope>
    <source>
        <strain evidence="2">10192</strain>
    </source>
</reference>
<dbReference type="Proteomes" id="UP000823632">
    <property type="component" value="Unassembled WGS sequence"/>
</dbReference>
<accession>A0A9D9GX77</accession>
<protein>
    <submittedName>
        <fullName evidence="2">Uncharacterized protein</fullName>
    </submittedName>
</protein>
<feature type="signal peptide" evidence="1">
    <location>
        <begin position="1"/>
        <end position="18"/>
    </location>
</feature>
<evidence type="ECO:0000256" key="1">
    <source>
        <dbReference type="SAM" id="SignalP"/>
    </source>
</evidence>
<evidence type="ECO:0000313" key="3">
    <source>
        <dbReference type="Proteomes" id="UP000823632"/>
    </source>
</evidence>